<protein>
    <submittedName>
        <fullName evidence="2">Uncharacterized protein</fullName>
    </submittedName>
</protein>
<comment type="caution">
    <text evidence="2">The sequence shown here is derived from an EMBL/GenBank/DDBJ whole genome shotgun (WGS) entry which is preliminary data.</text>
</comment>
<keyword evidence="1" id="KW-0812">Transmembrane</keyword>
<proteinExistence type="predicted"/>
<dbReference type="Proteomes" id="UP000886876">
    <property type="component" value="Unassembled WGS sequence"/>
</dbReference>
<sequence length="69" mass="7888">MQQRCSRKQGRISLFLGVTRWLAFNIPMLYILNCACGMFGIVAQVTANCLTVLLSFYVYHKYRPAVSQP</sequence>
<dbReference type="AlphaFoldDB" id="A0A9D1K8U6"/>
<reference evidence="2" key="1">
    <citation type="submission" date="2020-10" db="EMBL/GenBank/DDBJ databases">
        <authorList>
            <person name="Gilroy R."/>
        </authorList>
    </citation>
    <scope>NUCLEOTIDE SEQUENCE</scope>
    <source>
        <strain evidence="2">ChiHecec3B27-6122</strain>
    </source>
</reference>
<name>A0A9D1K8U6_9FIRM</name>
<reference evidence="2" key="2">
    <citation type="journal article" date="2021" name="PeerJ">
        <title>Extensive microbial diversity within the chicken gut microbiome revealed by metagenomics and culture.</title>
        <authorList>
            <person name="Gilroy R."/>
            <person name="Ravi A."/>
            <person name="Getino M."/>
            <person name="Pursley I."/>
            <person name="Horton D.L."/>
            <person name="Alikhan N.F."/>
            <person name="Baker D."/>
            <person name="Gharbi K."/>
            <person name="Hall N."/>
            <person name="Watson M."/>
            <person name="Adriaenssens E.M."/>
            <person name="Foster-Nyarko E."/>
            <person name="Jarju S."/>
            <person name="Secka A."/>
            <person name="Antonio M."/>
            <person name="Oren A."/>
            <person name="Chaudhuri R.R."/>
            <person name="La Ragione R."/>
            <person name="Hildebrand F."/>
            <person name="Pallen M.J."/>
        </authorList>
    </citation>
    <scope>NUCLEOTIDE SEQUENCE</scope>
    <source>
        <strain evidence="2">ChiHecec3B27-6122</strain>
    </source>
</reference>
<feature type="transmembrane region" description="Helical" evidence="1">
    <location>
        <begin position="12"/>
        <end position="32"/>
    </location>
</feature>
<evidence type="ECO:0000313" key="3">
    <source>
        <dbReference type="Proteomes" id="UP000886876"/>
    </source>
</evidence>
<dbReference type="EMBL" id="DVJS01000026">
    <property type="protein sequence ID" value="HIS96567.1"/>
    <property type="molecule type" value="Genomic_DNA"/>
</dbReference>
<gene>
    <name evidence="2" type="ORF">IAD42_01175</name>
</gene>
<keyword evidence="1" id="KW-0472">Membrane</keyword>
<keyword evidence="1" id="KW-1133">Transmembrane helix</keyword>
<organism evidence="2 3">
    <name type="scientific">Candidatus Scatomorpha pullistercoris</name>
    <dbReference type="NCBI Taxonomy" id="2840929"/>
    <lineage>
        <taxon>Bacteria</taxon>
        <taxon>Bacillati</taxon>
        <taxon>Bacillota</taxon>
        <taxon>Clostridia</taxon>
        <taxon>Eubacteriales</taxon>
        <taxon>Candidatus Scatomorpha</taxon>
    </lineage>
</organism>
<evidence type="ECO:0000313" key="2">
    <source>
        <dbReference type="EMBL" id="HIS96567.1"/>
    </source>
</evidence>
<evidence type="ECO:0000256" key="1">
    <source>
        <dbReference type="SAM" id="Phobius"/>
    </source>
</evidence>
<accession>A0A9D1K8U6</accession>